<dbReference type="EMBL" id="VCHE01000163">
    <property type="protein sequence ID" value="KAB2569880.1"/>
    <property type="molecule type" value="Genomic_DNA"/>
</dbReference>
<protein>
    <submittedName>
        <fullName evidence="2">Uncharacterized protein</fullName>
    </submittedName>
</protein>
<comment type="caution">
    <text evidence="2">The sequence shown here is derived from an EMBL/GenBank/DDBJ whole genome shotgun (WGS) entry which is preliminary data.</text>
</comment>
<feature type="region of interest" description="Disordered" evidence="1">
    <location>
        <begin position="159"/>
        <end position="183"/>
    </location>
</feature>
<evidence type="ECO:0000313" key="2">
    <source>
        <dbReference type="EMBL" id="KAB2569880.1"/>
    </source>
</evidence>
<name>A0A5N5CWY8_9PEZI</name>
<gene>
    <name evidence="2" type="ORF">DBV05_g11461</name>
</gene>
<feature type="compositionally biased region" description="Basic and acidic residues" evidence="1">
    <location>
        <begin position="159"/>
        <end position="171"/>
    </location>
</feature>
<sequence>MTGFCNKQERFLYFQNVYFEIEWAAKFGDRSSKRKTQYKPDLKLLTPLVAWDKNSKGNEMFKDNEDFERYKDDKDYDILCCDKEGHIRIISRSDNALELSESWNIETMDGSSTRFAVDQLNRKLIYQSKLGDIRGVEIGGQDLVGDLLVASKQVSEEIDPREIAPLRDEHSPQGSSSESRRDF</sequence>
<evidence type="ECO:0000313" key="3">
    <source>
        <dbReference type="Proteomes" id="UP000325902"/>
    </source>
</evidence>
<organism evidence="2 3">
    <name type="scientific">Lasiodiplodia theobromae</name>
    <dbReference type="NCBI Taxonomy" id="45133"/>
    <lineage>
        <taxon>Eukaryota</taxon>
        <taxon>Fungi</taxon>
        <taxon>Dikarya</taxon>
        <taxon>Ascomycota</taxon>
        <taxon>Pezizomycotina</taxon>
        <taxon>Dothideomycetes</taxon>
        <taxon>Dothideomycetes incertae sedis</taxon>
        <taxon>Botryosphaeriales</taxon>
        <taxon>Botryosphaeriaceae</taxon>
        <taxon>Lasiodiplodia</taxon>
    </lineage>
</organism>
<evidence type="ECO:0000256" key="1">
    <source>
        <dbReference type="SAM" id="MobiDB-lite"/>
    </source>
</evidence>
<keyword evidence="3" id="KW-1185">Reference proteome</keyword>
<accession>A0A5N5CWY8</accession>
<dbReference type="Proteomes" id="UP000325902">
    <property type="component" value="Unassembled WGS sequence"/>
</dbReference>
<reference evidence="2 3" key="1">
    <citation type="journal article" date="2019" name="Sci. Rep.">
        <title>A multi-omics analysis of the grapevine pathogen Lasiodiplodia theobromae reveals that temperature affects the expression of virulence- and pathogenicity-related genes.</title>
        <authorList>
            <person name="Felix C."/>
            <person name="Meneses R."/>
            <person name="Goncalves M.F.M."/>
            <person name="Tilleman L."/>
            <person name="Duarte A.S."/>
            <person name="Jorrin-Novo J.V."/>
            <person name="Van de Peer Y."/>
            <person name="Deforce D."/>
            <person name="Van Nieuwerburgh F."/>
            <person name="Esteves A.C."/>
            <person name="Alves A."/>
        </authorList>
    </citation>
    <scope>NUCLEOTIDE SEQUENCE [LARGE SCALE GENOMIC DNA]</scope>
    <source>
        <strain evidence="2 3">LA-SOL3</strain>
    </source>
</reference>
<proteinExistence type="predicted"/>
<dbReference type="AlphaFoldDB" id="A0A5N5CWY8"/>